<evidence type="ECO:0000313" key="4">
    <source>
        <dbReference type="EMBL" id="MBK1792871.1"/>
    </source>
</evidence>
<keyword evidence="5" id="KW-1185">Reference proteome</keyword>
<organism evidence="4 5">
    <name type="scientific">Persicirhabdus sediminis</name>
    <dbReference type="NCBI Taxonomy" id="454144"/>
    <lineage>
        <taxon>Bacteria</taxon>
        <taxon>Pseudomonadati</taxon>
        <taxon>Verrucomicrobiota</taxon>
        <taxon>Verrucomicrobiia</taxon>
        <taxon>Verrucomicrobiales</taxon>
        <taxon>Verrucomicrobiaceae</taxon>
        <taxon>Persicirhabdus</taxon>
    </lineage>
</organism>
<dbReference type="InterPro" id="IPR000182">
    <property type="entry name" value="GNAT_dom"/>
</dbReference>
<evidence type="ECO:0000256" key="1">
    <source>
        <dbReference type="ARBA" id="ARBA00022679"/>
    </source>
</evidence>
<dbReference type="RefSeq" id="WP_200312876.1">
    <property type="nucleotide sequence ID" value="NZ_JAENIM010000047.1"/>
</dbReference>
<gene>
    <name evidence="4" type="ORF">JIN82_17025</name>
</gene>
<dbReference type="GO" id="GO:0016747">
    <property type="term" value="F:acyltransferase activity, transferring groups other than amino-acyl groups"/>
    <property type="evidence" value="ECO:0007669"/>
    <property type="project" value="InterPro"/>
</dbReference>
<keyword evidence="1" id="KW-0808">Transferase</keyword>
<dbReference type="Proteomes" id="UP000624703">
    <property type="component" value="Unassembled WGS sequence"/>
</dbReference>
<proteinExistence type="predicted"/>
<accession>A0A8J7MHB4</accession>
<dbReference type="Pfam" id="PF13673">
    <property type="entry name" value="Acetyltransf_10"/>
    <property type="match status" value="1"/>
</dbReference>
<dbReference type="InterPro" id="IPR016181">
    <property type="entry name" value="Acyl_CoA_acyltransferase"/>
</dbReference>
<dbReference type="AlphaFoldDB" id="A0A8J7MHB4"/>
<dbReference type="PROSITE" id="PS51186">
    <property type="entry name" value="GNAT"/>
    <property type="match status" value="1"/>
</dbReference>
<feature type="domain" description="N-acetyltransferase" evidence="3">
    <location>
        <begin position="11"/>
        <end position="147"/>
    </location>
</feature>
<evidence type="ECO:0000259" key="3">
    <source>
        <dbReference type="PROSITE" id="PS51186"/>
    </source>
</evidence>
<reference evidence="4" key="1">
    <citation type="submission" date="2021-01" db="EMBL/GenBank/DDBJ databases">
        <title>Modified the classification status of verrucomicrobia.</title>
        <authorList>
            <person name="Feng X."/>
        </authorList>
    </citation>
    <scope>NUCLEOTIDE SEQUENCE</scope>
    <source>
        <strain evidence="4">_KCTC 22039</strain>
    </source>
</reference>
<comment type="caution">
    <text evidence="4">The sequence shown here is derived from an EMBL/GenBank/DDBJ whole genome shotgun (WGS) entry which is preliminary data.</text>
</comment>
<dbReference type="PANTHER" id="PTHR43877">
    <property type="entry name" value="AMINOALKYLPHOSPHONATE N-ACETYLTRANSFERASE-RELATED-RELATED"/>
    <property type="match status" value="1"/>
</dbReference>
<dbReference type="Gene3D" id="3.40.630.30">
    <property type="match status" value="1"/>
</dbReference>
<protein>
    <submittedName>
        <fullName evidence="4">GNAT family N-acetyltransferase</fullName>
    </submittedName>
</protein>
<dbReference type="SUPFAM" id="SSF55729">
    <property type="entry name" value="Acyl-CoA N-acyltransferases (Nat)"/>
    <property type="match status" value="1"/>
</dbReference>
<keyword evidence="2" id="KW-0012">Acyltransferase</keyword>
<evidence type="ECO:0000256" key="2">
    <source>
        <dbReference type="ARBA" id="ARBA00023315"/>
    </source>
</evidence>
<evidence type="ECO:0000313" key="5">
    <source>
        <dbReference type="Proteomes" id="UP000624703"/>
    </source>
</evidence>
<dbReference type="EMBL" id="JAENIM010000047">
    <property type="protein sequence ID" value="MBK1792871.1"/>
    <property type="molecule type" value="Genomic_DNA"/>
</dbReference>
<name>A0A8J7MHB4_9BACT</name>
<dbReference type="CDD" id="cd04301">
    <property type="entry name" value="NAT_SF"/>
    <property type="match status" value="1"/>
</dbReference>
<dbReference type="InterPro" id="IPR050832">
    <property type="entry name" value="Bact_Acetyltransf"/>
</dbReference>
<sequence>MIDSNQASPQWKIQPASWLADHEQILAIRYEVFVDEQNVPVELEVDGRDACCHHVLAYSGHSAIGTGRLLPDGHIGRVAVVKSARGQGVGQAIMLALIERASQLGMAEIHLNAQLSALEFYEKLGFVAHGETFIDAGIEHLAMTHHR</sequence>